<gene>
    <name evidence="3" type="ORF">U6N30_07415</name>
</gene>
<dbReference type="Pfam" id="PF01575">
    <property type="entry name" value="MaoC_dehydratas"/>
    <property type="match status" value="1"/>
</dbReference>
<accession>A0ABZ1B3Q5</accession>
<dbReference type="PANTHER" id="PTHR42993">
    <property type="entry name" value="MAOC-LIKE DEHYDRATASE DOMAIN-CONTAINING PROTEIN"/>
    <property type="match status" value="1"/>
</dbReference>
<feature type="domain" description="MaoC-like" evidence="2">
    <location>
        <begin position="8"/>
        <end position="122"/>
    </location>
</feature>
<dbReference type="EMBL" id="CP141261">
    <property type="protein sequence ID" value="WRL65441.1"/>
    <property type="molecule type" value="Genomic_DNA"/>
</dbReference>
<proteinExistence type="inferred from homology"/>
<dbReference type="PANTHER" id="PTHR42993:SF1">
    <property type="entry name" value="MAOC-LIKE DEHYDRATASE DOMAIN-CONTAINING PROTEIN"/>
    <property type="match status" value="1"/>
</dbReference>
<keyword evidence="4" id="KW-1185">Reference proteome</keyword>
<dbReference type="CDD" id="cd03450">
    <property type="entry name" value="NodN"/>
    <property type="match status" value="1"/>
</dbReference>
<name>A0ABZ1B3Q5_9ACTN</name>
<evidence type="ECO:0000256" key="1">
    <source>
        <dbReference type="ARBA" id="ARBA00005254"/>
    </source>
</evidence>
<dbReference type="InterPro" id="IPR029069">
    <property type="entry name" value="HotDog_dom_sf"/>
</dbReference>
<evidence type="ECO:0000259" key="2">
    <source>
        <dbReference type="Pfam" id="PF01575"/>
    </source>
</evidence>
<evidence type="ECO:0000313" key="4">
    <source>
        <dbReference type="Proteomes" id="UP001324287"/>
    </source>
</evidence>
<dbReference type="InterPro" id="IPR039375">
    <property type="entry name" value="NodN-like"/>
</dbReference>
<comment type="similarity">
    <text evidence="1">Belongs to the enoyl-CoA hydratase/isomerase family.</text>
</comment>
<dbReference type="SUPFAM" id="SSF54637">
    <property type="entry name" value="Thioesterase/thiol ester dehydrase-isomerase"/>
    <property type="match status" value="1"/>
</dbReference>
<protein>
    <submittedName>
        <fullName evidence="3">MaoC family dehydratase</fullName>
    </submittedName>
</protein>
<dbReference type="Proteomes" id="UP001324287">
    <property type="component" value="Chromosome"/>
</dbReference>
<evidence type="ECO:0000313" key="3">
    <source>
        <dbReference type="EMBL" id="WRL65441.1"/>
    </source>
</evidence>
<dbReference type="RefSeq" id="WP_324276763.1">
    <property type="nucleotide sequence ID" value="NZ_CP141261.1"/>
</dbReference>
<organism evidence="3 4">
    <name type="scientific">Blastococcus brunescens</name>
    <dbReference type="NCBI Taxonomy" id="1564165"/>
    <lineage>
        <taxon>Bacteria</taxon>
        <taxon>Bacillati</taxon>
        <taxon>Actinomycetota</taxon>
        <taxon>Actinomycetes</taxon>
        <taxon>Geodermatophilales</taxon>
        <taxon>Geodermatophilaceae</taxon>
        <taxon>Blastococcus</taxon>
    </lineage>
</organism>
<sequence>MVETTLDEIGADLGRSTWVAIDQDRIDVFAEATEDRQWIHVDPTREASGPFGATIAHGYLTLSLLSKFLLELLVVPDAGSAVNHGLDRVRFSAPVRAGTKIRAHGQLLHVRRLDAGVQTTTRITIESGAGDKPAEIADVLTRFMSSDVGQRG</sequence>
<dbReference type="InterPro" id="IPR002539">
    <property type="entry name" value="MaoC-like_dom"/>
</dbReference>
<reference evidence="3 4" key="1">
    <citation type="submission" date="2023-12" db="EMBL/GenBank/DDBJ databases">
        <title>Blastococcus brunescens sp. nov., an actonobacterium isolated from sandstone collected in sahara desert.</title>
        <authorList>
            <person name="Gtari M."/>
            <person name="Ghodhbane F."/>
        </authorList>
    </citation>
    <scope>NUCLEOTIDE SEQUENCE [LARGE SCALE GENOMIC DNA]</scope>
    <source>
        <strain evidence="3 4">BMG 8361</strain>
    </source>
</reference>
<dbReference type="Gene3D" id="3.10.129.10">
    <property type="entry name" value="Hotdog Thioesterase"/>
    <property type="match status" value="1"/>
</dbReference>